<organism evidence="2 3">
    <name type="scientific">Paspalum notatum var. saurae</name>
    <dbReference type="NCBI Taxonomy" id="547442"/>
    <lineage>
        <taxon>Eukaryota</taxon>
        <taxon>Viridiplantae</taxon>
        <taxon>Streptophyta</taxon>
        <taxon>Embryophyta</taxon>
        <taxon>Tracheophyta</taxon>
        <taxon>Spermatophyta</taxon>
        <taxon>Magnoliopsida</taxon>
        <taxon>Liliopsida</taxon>
        <taxon>Poales</taxon>
        <taxon>Poaceae</taxon>
        <taxon>PACMAD clade</taxon>
        <taxon>Panicoideae</taxon>
        <taxon>Andropogonodae</taxon>
        <taxon>Paspaleae</taxon>
        <taxon>Paspalinae</taxon>
        <taxon>Paspalum</taxon>
    </lineage>
</organism>
<name>A0AAQ3U124_PASNO</name>
<feature type="domain" description="Reverse transcriptase zinc-binding" evidence="1">
    <location>
        <begin position="189"/>
        <end position="248"/>
    </location>
</feature>
<proteinExistence type="predicted"/>
<keyword evidence="3" id="KW-1185">Reference proteome</keyword>
<gene>
    <name evidence="2" type="ORF">U9M48_030579</name>
</gene>
<dbReference type="PANTHER" id="PTHR33116:SF87">
    <property type="entry name" value="OS01G0158850 PROTEIN"/>
    <property type="match status" value="1"/>
</dbReference>
<evidence type="ECO:0000259" key="1">
    <source>
        <dbReference type="Pfam" id="PF13966"/>
    </source>
</evidence>
<feature type="non-terminal residue" evidence="2">
    <location>
        <position position="319"/>
    </location>
</feature>
<dbReference type="EMBL" id="CP144751">
    <property type="protein sequence ID" value="WVZ83433.1"/>
    <property type="molecule type" value="Genomic_DNA"/>
</dbReference>
<accession>A0AAQ3U124</accession>
<dbReference type="Pfam" id="PF13966">
    <property type="entry name" value="zf-RVT"/>
    <property type="match status" value="1"/>
</dbReference>
<dbReference type="InterPro" id="IPR026960">
    <property type="entry name" value="RVT-Znf"/>
</dbReference>
<dbReference type="PANTHER" id="PTHR33116">
    <property type="entry name" value="REVERSE TRANSCRIPTASE ZINC-BINDING DOMAIN-CONTAINING PROTEIN-RELATED-RELATED"/>
    <property type="match status" value="1"/>
</dbReference>
<protein>
    <recommendedName>
        <fullName evidence="1">Reverse transcriptase zinc-binding domain-containing protein</fullName>
    </recommendedName>
</protein>
<dbReference type="Proteomes" id="UP001341281">
    <property type="component" value="Chromosome 07"/>
</dbReference>
<evidence type="ECO:0000313" key="3">
    <source>
        <dbReference type="Proteomes" id="UP001341281"/>
    </source>
</evidence>
<evidence type="ECO:0000313" key="2">
    <source>
        <dbReference type="EMBL" id="WVZ83433.1"/>
    </source>
</evidence>
<dbReference type="AlphaFoldDB" id="A0AAQ3U124"/>
<reference evidence="2 3" key="1">
    <citation type="submission" date="2024-02" db="EMBL/GenBank/DDBJ databases">
        <title>High-quality chromosome-scale genome assembly of Pensacola bahiagrass (Paspalum notatum Flugge var. saurae).</title>
        <authorList>
            <person name="Vega J.M."/>
            <person name="Podio M."/>
            <person name="Orjuela J."/>
            <person name="Siena L.A."/>
            <person name="Pessino S.C."/>
            <person name="Combes M.C."/>
            <person name="Mariac C."/>
            <person name="Albertini E."/>
            <person name="Pupilli F."/>
            <person name="Ortiz J.P.A."/>
            <person name="Leblanc O."/>
        </authorList>
    </citation>
    <scope>NUCLEOTIDE SEQUENCE [LARGE SCALE GENOMIC DNA]</scope>
    <source>
        <strain evidence="2">R1</strain>
        <tissue evidence="2">Leaf</tissue>
    </source>
</reference>
<sequence>YFLTIFPLKKWVIKKIDKIRSSFLWRGSDNAHGGHCLVKWTKAARPKILGGLGILDLERFSRALRLRWLWFQWTDPLRPWVQTIPPCHSTDAALFRASTEVTIGNGRLASFWHDSWLMGKAPMDVAPSLYPLAWRKNKKVHEELVDLNWTRGLWRMDTEEQLTEFLELWELLEGVQLSDQPDRIRWKLMANAVWKAHAEGKHKFFMWLLIQANILTADKLALRNWLCNPVCVLCDQQQETAVHLCLKCLGGCEFLDEQSGFTTFCELLQPRGVVGIFSDQPKEQHKTISGILMYVAWNVWKERNRRIFEGKSSTISVCY</sequence>